<comment type="catalytic activity">
    <reaction evidence="8">
        <text>O-acetyl-L-serine + hydrogen sulfide = L-cysteine + acetate</text>
        <dbReference type="Rhea" id="RHEA:14829"/>
        <dbReference type="ChEBI" id="CHEBI:29919"/>
        <dbReference type="ChEBI" id="CHEBI:30089"/>
        <dbReference type="ChEBI" id="CHEBI:35235"/>
        <dbReference type="ChEBI" id="CHEBI:58340"/>
        <dbReference type="EC" id="2.5.1.47"/>
    </reaction>
</comment>
<organism evidence="10 11">
    <name type="scientific">Candidatus Limisoma intestinavium</name>
    <dbReference type="NCBI Taxonomy" id="2840856"/>
    <lineage>
        <taxon>Bacteria</taxon>
        <taxon>Pseudomonadati</taxon>
        <taxon>Bacteroidota</taxon>
        <taxon>Bacteroidia</taxon>
        <taxon>Bacteroidales</taxon>
        <taxon>Candidatus Limisoma</taxon>
    </lineage>
</organism>
<dbReference type="Proteomes" id="UP000824076">
    <property type="component" value="Unassembled WGS sequence"/>
</dbReference>
<accession>A0A9D1IJY4</accession>
<evidence type="ECO:0000256" key="7">
    <source>
        <dbReference type="ARBA" id="ARBA00023192"/>
    </source>
</evidence>
<evidence type="ECO:0000256" key="5">
    <source>
        <dbReference type="ARBA" id="ARBA00022679"/>
    </source>
</evidence>
<evidence type="ECO:0000256" key="6">
    <source>
        <dbReference type="ARBA" id="ARBA00022898"/>
    </source>
</evidence>
<evidence type="ECO:0000313" key="10">
    <source>
        <dbReference type="EMBL" id="HIU38975.1"/>
    </source>
</evidence>
<name>A0A9D1IJY4_9BACT</name>
<gene>
    <name evidence="10" type="ORF">IAD18_04845</name>
</gene>
<dbReference type="InterPro" id="IPR050214">
    <property type="entry name" value="Cys_Synth/Cystath_Beta-Synth"/>
</dbReference>
<dbReference type="FunFam" id="3.40.50.1100:FF:000006">
    <property type="entry name" value="Cysteine synthase"/>
    <property type="match status" value="1"/>
</dbReference>
<dbReference type="InterPro" id="IPR001926">
    <property type="entry name" value="TrpB-like_PALP"/>
</dbReference>
<reference evidence="10" key="1">
    <citation type="submission" date="2020-10" db="EMBL/GenBank/DDBJ databases">
        <authorList>
            <person name="Gilroy R."/>
        </authorList>
    </citation>
    <scope>NUCLEOTIDE SEQUENCE</scope>
    <source>
        <strain evidence="10">17073</strain>
    </source>
</reference>
<evidence type="ECO:0000256" key="2">
    <source>
        <dbReference type="ARBA" id="ARBA00007103"/>
    </source>
</evidence>
<dbReference type="InterPro" id="IPR036052">
    <property type="entry name" value="TrpB-like_PALP_sf"/>
</dbReference>
<keyword evidence="7" id="KW-0198">Cysteine biosynthesis</keyword>
<evidence type="ECO:0000256" key="1">
    <source>
        <dbReference type="ARBA" id="ARBA00001933"/>
    </source>
</evidence>
<comment type="similarity">
    <text evidence="2">Belongs to the cysteine synthase/cystathionine beta-synthase family.</text>
</comment>
<protein>
    <recommendedName>
        <fullName evidence="3">cysteine synthase</fullName>
        <ecNumber evidence="3">2.5.1.47</ecNumber>
    </recommendedName>
</protein>
<feature type="domain" description="Tryptophan synthase beta chain-like PALP" evidence="9">
    <location>
        <begin position="1"/>
        <end position="116"/>
    </location>
</feature>
<dbReference type="AlphaFoldDB" id="A0A9D1IJY4"/>
<keyword evidence="5" id="KW-0808">Transferase</keyword>
<dbReference type="EMBL" id="DVMS01000139">
    <property type="protein sequence ID" value="HIU38975.1"/>
    <property type="molecule type" value="Genomic_DNA"/>
</dbReference>
<keyword evidence="6" id="KW-0663">Pyridoxal phosphate</keyword>
<dbReference type="Gene3D" id="3.40.50.1100">
    <property type="match status" value="1"/>
</dbReference>
<reference evidence="10" key="2">
    <citation type="journal article" date="2021" name="PeerJ">
        <title>Extensive microbial diversity within the chicken gut microbiome revealed by metagenomics and culture.</title>
        <authorList>
            <person name="Gilroy R."/>
            <person name="Ravi A."/>
            <person name="Getino M."/>
            <person name="Pursley I."/>
            <person name="Horton D.L."/>
            <person name="Alikhan N.F."/>
            <person name="Baker D."/>
            <person name="Gharbi K."/>
            <person name="Hall N."/>
            <person name="Watson M."/>
            <person name="Adriaenssens E.M."/>
            <person name="Foster-Nyarko E."/>
            <person name="Jarju S."/>
            <person name="Secka A."/>
            <person name="Antonio M."/>
            <person name="Oren A."/>
            <person name="Chaudhuri R.R."/>
            <person name="La Ragione R."/>
            <person name="Hildebrand F."/>
            <person name="Pallen M.J."/>
        </authorList>
    </citation>
    <scope>NUCLEOTIDE SEQUENCE</scope>
    <source>
        <strain evidence="10">17073</strain>
    </source>
</reference>
<evidence type="ECO:0000259" key="9">
    <source>
        <dbReference type="Pfam" id="PF00291"/>
    </source>
</evidence>
<proteinExistence type="inferred from homology"/>
<comment type="caution">
    <text evidence="10">The sequence shown here is derived from an EMBL/GenBank/DDBJ whole genome shotgun (WGS) entry which is preliminary data.</text>
</comment>
<comment type="cofactor">
    <cofactor evidence="1">
        <name>pyridoxal 5'-phosphate</name>
        <dbReference type="ChEBI" id="CHEBI:597326"/>
    </cofactor>
</comment>
<dbReference type="EC" id="2.5.1.47" evidence="3"/>
<dbReference type="Pfam" id="PF00291">
    <property type="entry name" value="PALP"/>
    <property type="match status" value="1"/>
</dbReference>
<dbReference type="PANTHER" id="PTHR10314">
    <property type="entry name" value="CYSTATHIONINE BETA-SYNTHASE"/>
    <property type="match status" value="1"/>
</dbReference>
<evidence type="ECO:0000256" key="8">
    <source>
        <dbReference type="ARBA" id="ARBA00047931"/>
    </source>
</evidence>
<dbReference type="SUPFAM" id="SSF53686">
    <property type="entry name" value="Tryptophan synthase beta subunit-like PLP-dependent enzymes"/>
    <property type="match status" value="1"/>
</dbReference>
<keyword evidence="4" id="KW-0028">Amino-acid biosynthesis</keyword>
<evidence type="ECO:0000256" key="3">
    <source>
        <dbReference type="ARBA" id="ARBA00012681"/>
    </source>
</evidence>
<dbReference type="GO" id="GO:0004124">
    <property type="term" value="F:cysteine synthase activity"/>
    <property type="evidence" value="ECO:0007669"/>
    <property type="project" value="UniProtKB-EC"/>
</dbReference>
<feature type="non-terminal residue" evidence="10">
    <location>
        <position position="1"/>
    </location>
</feature>
<evidence type="ECO:0000313" key="11">
    <source>
        <dbReference type="Proteomes" id="UP000824076"/>
    </source>
</evidence>
<evidence type="ECO:0000256" key="4">
    <source>
        <dbReference type="ARBA" id="ARBA00022605"/>
    </source>
</evidence>
<sequence length="136" mass="14274">TGGTLSGVAETLLRHKPSIQIVAVEPDASPVLSGGTAGKHAIQGIGAGFVPKNYRSDLVDEIVRVSDDDAIRGARLLARREGLLAGFSSGAATWAALKLAKMQENAGKLIVTLLPDTGERYLSTPLFDFDGYPLTL</sequence>